<feature type="compositionally biased region" description="Low complexity" evidence="1">
    <location>
        <begin position="227"/>
        <end position="249"/>
    </location>
</feature>
<dbReference type="RefSeq" id="XP_062744465.1">
    <property type="nucleotide sequence ID" value="XM_062883496.1"/>
</dbReference>
<evidence type="ECO:0000256" key="2">
    <source>
        <dbReference type="SAM" id="Phobius"/>
    </source>
</evidence>
<evidence type="ECO:0000313" key="4">
    <source>
        <dbReference type="Proteomes" id="UP001323405"/>
    </source>
</evidence>
<accession>A0ABR0GIC7</accession>
<comment type="caution">
    <text evidence="3">The sequence shown here is derived from an EMBL/GenBank/DDBJ whole genome shotgun (WGS) entry which is preliminary data.</text>
</comment>
<dbReference type="EMBL" id="JAFFHA010000005">
    <property type="protein sequence ID" value="KAK4655490.1"/>
    <property type="molecule type" value="Genomic_DNA"/>
</dbReference>
<proteinExistence type="predicted"/>
<organism evidence="3 4">
    <name type="scientific">Podospora pseudocomata</name>
    <dbReference type="NCBI Taxonomy" id="2093779"/>
    <lineage>
        <taxon>Eukaryota</taxon>
        <taxon>Fungi</taxon>
        <taxon>Dikarya</taxon>
        <taxon>Ascomycota</taxon>
        <taxon>Pezizomycotina</taxon>
        <taxon>Sordariomycetes</taxon>
        <taxon>Sordariomycetidae</taxon>
        <taxon>Sordariales</taxon>
        <taxon>Podosporaceae</taxon>
        <taxon>Podospora</taxon>
    </lineage>
</organism>
<protein>
    <recommendedName>
        <fullName evidence="5">WSC domain-containing protein</fullName>
    </recommendedName>
</protein>
<feature type="transmembrane region" description="Helical" evidence="2">
    <location>
        <begin position="39"/>
        <end position="58"/>
    </location>
</feature>
<name>A0ABR0GIC7_9PEZI</name>
<dbReference type="Proteomes" id="UP001323405">
    <property type="component" value="Unassembled WGS sequence"/>
</dbReference>
<keyword evidence="2" id="KW-0812">Transmembrane</keyword>
<reference evidence="3 4" key="1">
    <citation type="journal article" date="2023" name="bioRxiv">
        <title>High-quality genome assemblies of four members of thePodospora anserinaspecies complex.</title>
        <authorList>
            <person name="Ament-Velasquez S.L."/>
            <person name="Vogan A.A."/>
            <person name="Wallerman O."/>
            <person name="Hartmann F."/>
            <person name="Gautier V."/>
            <person name="Silar P."/>
            <person name="Giraud T."/>
            <person name="Johannesson H."/>
        </authorList>
    </citation>
    <scope>NUCLEOTIDE SEQUENCE [LARGE SCALE GENOMIC DNA]</scope>
    <source>
        <strain evidence="3 4">CBS 415.72m</strain>
    </source>
</reference>
<evidence type="ECO:0000313" key="3">
    <source>
        <dbReference type="EMBL" id="KAK4655490.1"/>
    </source>
</evidence>
<keyword evidence="4" id="KW-1185">Reference proteome</keyword>
<feature type="region of interest" description="Disordered" evidence="1">
    <location>
        <begin position="222"/>
        <end position="249"/>
    </location>
</feature>
<keyword evidence="2" id="KW-0472">Membrane</keyword>
<keyword evidence="2" id="KW-1133">Transmembrane helix</keyword>
<gene>
    <name evidence="3" type="ORF">QC762_0050550</name>
</gene>
<evidence type="ECO:0000256" key="1">
    <source>
        <dbReference type="SAM" id="MobiDB-lite"/>
    </source>
</evidence>
<feature type="transmembrane region" description="Helical" evidence="2">
    <location>
        <begin position="12"/>
        <end position="32"/>
    </location>
</feature>
<dbReference type="GeneID" id="87903102"/>
<evidence type="ECO:0008006" key="5">
    <source>
        <dbReference type="Google" id="ProtNLM"/>
    </source>
</evidence>
<sequence length="324" mass="34691">MSPPRLSPQKPIFLASCALFFEPLFVSAPSLFRHIKMHFPSVAGLVAAVYGITGVLSATTSLKPFDWDFYEAEGWTCLTPPKRSQPGRGSMSFGNNVCPNQVSTCQAYCSTRGGSVDWRNGCFSNNDGYDSPFEWITYCFICRCKDDKDTMPDLTVYYGSIERYVCERQEQNCYYAYGQYAQSPPEGKCKICPEGEYVSMAPGVSTRPITSLSFATATRGVAPEDATSTTTTTISTSTSTPSTSTSTPSINTLVVTGAGDDLWKALDPEGFVEAEETSTTRGAGPQPTALSTDGLDIEVVVKDSGAVKQAAGVGVAVLAAVMAL</sequence>